<name>A0A812RY56_9DINO</name>
<evidence type="ECO:0000256" key="1">
    <source>
        <dbReference type="SAM" id="MobiDB-lite"/>
    </source>
</evidence>
<evidence type="ECO:0000256" key="2">
    <source>
        <dbReference type="SAM" id="Phobius"/>
    </source>
</evidence>
<keyword evidence="2" id="KW-0472">Membrane</keyword>
<keyword evidence="2" id="KW-0812">Transmembrane</keyword>
<sequence>MSSQIMLGVGTAVVLAHIHWLGGHTWAAWTGLVKKGHHAMKEGHFKEEPFQQSHISERLTRSRISNYRLATSISVHMSMLTFLARLGKFVMDPGFEDAVVMIAISVGYALDACVCSGQILLTRERLLRISVVLCTVMHCMNLSYATTTIPADHMLAYSLLTTANTLAGLVCLRATIWVPSAIALALCDATFFAQKFGLEELSSNFVLDHTVRLVLNCAILIGAEMSVRGRLQSEVECEDASSMVRAFQQILKGLCDGSLILDNRMMIRGSPVGLQRLLPSRTISAGDEFCSLMGSEEMKDRFLEFIAGSVAASSAGRSSQVPQGGPPACWRVVLSDGGRELHVDVFHATLPRLFGAEEPYHLLALVEDPEERELWDAALLSNSLQPSYNPSGTASHQSSEVMSIGPASSRRSECPSACPSAASRSNEVLEALSELVEATFLVDPASENMDLLEVHLNFNRHSPARPSLKMLALIQEWEQLQLDLRTYTLDLLRGAPDIPASLRAMKLRIPGAPRKVFKANYARLSRASQIPGQPTYLYLHLKDFNKQEAQPNHPRNWHHQTLEEEADDRPAEACALPLPGGVCIHGPIYHF</sequence>
<evidence type="ECO:0000313" key="3">
    <source>
        <dbReference type="EMBL" id="CAE7459984.1"/>
    </source>
</evidence>
<proteinExistence type="predicted"/>
<protein>
    <submittedName>
        <fullName evidence="3">Uncharacterized protein</fullName>
    </submittedName>
</protein>
<dbReference type="EMBL" id="CAJNDS010002398">
    <property type="protein sequence ID" value="CAE7459984.1"/>
    <property type="molecule type" value="Genomic_DNA"/>
</dbReference>
<feature type="transmembrane region" description="Helical" evidence="2">
    <location>
        <begin position="98"/>
        <end position="121"/>
    </location>
</feature>
<comment type="caution">
    <text evidence="3">The sequence shown here is derived from an EMBL/GenBank/DDBJ whole genome shotgun (WGS) entry which is preliminary data.</text>
</comment>
<reference evidence="3" key="1">
    <citation type="submission" date="2021-02" db="EMBL/GenBank/DDBJ databases">
        <authorList>
            <person name="Dougan E. K."/>
            <person name="Rhodes N."/>
            <person name="Thang M."/>
            <person name="Chan C."/>
        </authorList>
    </citation>
    <scope>NUCLEOTIDE SEQUENCE</scope>
</reference>
<accession>A0A812RY56</accession>
<keyword evidence="4" id="KW-1185">Reference proteome</keyword>
<feature type="transmembrane region" description="Helical" evidence="2">
    <location>
        <begin position="126"/>
        <end position="146"/>
    </location>
</feature>
<evidence type="ECO:0000313" key="4">
    <source>
        <dbReference type="Proteomes" id="UP000604046"/>
    </source>
</evidence>
<feature type="region of interest" description="Disordered" evidence="1">
    <location>
        <begin position="388"/>
        <end position="419"/>
    </location>
</feature>
<keyword evidence="2" id="KW-1133">Transmembrane helix</keyword>
<gene>
    <name evidence="3" type="ORF">SNAT2548_LOCUS25520</name>
</gene>
<feature type="compositionally biased region" description="Polar residues" evidence="1">
    <location>
        <begin position="388"/>
        <end position="401"/>
    </location>
</feature>
<organism evidence="3 4">
    <name type="scientific">Symbiodinium natans</name>
    <dbReference type="NCBI Taxonomy" id="878477"/>
    <lineage>
        <taxon>Eukaryota</taxon>
        <taxon>Sar</taxon>
        <taxon>Alveolata</taxon>
        <taxon>Dinophyceae</taxon>
        <taxon>Suessiales</taxon>
        <taxon>Symbiodiniaceae</taxon>
        <taxon>Symbiodinium</taxon>
    </lineage>
</organism>
<dbReference type="AlphaFoldDB" id="A0A812RY56"/>
<dbReference type="Proteomes" id="UP000604046">
    <property type="component" value="Unassembled WGS sequence"/>
</dbReference>